<protein>
    <submittedName>
        <fullName evidence="2">Uncharacterized protein</fullName>
    </submittedName>
</protein>
<dbReference type="Proteomes" id="UP000886523">
    <property type="component" value="Unassembled WGS sequence"/>
</dbReference>
<feature type="compositionally biased region" description="Basic and acidic residues" evidence="1">
    <location>
        <begin position="134"/>
        <end position="153"/>
    </location>
</feature>
<evidence type="ECO:0000313" key="2">
    <source>
        <dbReference type="EMBL" id="KAF9503362.1"/>
    </source>
</evidence>
<organism evidence="2 3">
    <name type="scientific">Hydnum rufescens UP504</name>
    <dbReference type="NCBI Taxonomy" id="1448309"/>
    <lineage>
        <taxon>Eukaryota</taxon>
        <taxon>Fungi</taxon>
        <taxon>Dikarya</taxon>
        <taxon>Basidiomycota</taxon>
        <taxon>Agaricomycotina</taxon>
        <taxon>Agaricomycetes</taxon>
        <taxon>Cantharellales</taxon>
        <taxon>Hydnaceae</taxon>
        <taxon>Hydnum</taxon>
    </lineage>
</organism>
<comment type="caution">
    <text evidence="2">The sequence shown here is derived from an EMBL/GenBank/DDBJ whole genome shotgun (WGS) entry which is preliminary data.</text>
</comment>
<dbReference type="EMBL" id="MU129374">
    <property type="protein sequence ID" value="KAF9503362.1"/>
    <property type="molecule type" value="Genomic_DNA"/>
</dbReference>
<reference evidence="2" key="1">
    <citation type="journal article" date="2020" name="Nat. Commun.">
        <title>Large-scale genome sequencing of mycorrhizal fungi provides insights into the early evolution of symbiotic traits.</title>
        <authorList>
            <person name="Miyauchi S."/>
            <person name="Kiss E."/>
            <person name="Kuo A."/>
            <person name="Drula E."/>
            <person name="Kohler A."/>
            <person name="Sanchez-Garcia M."/>
            <person name="Morin E."/>
            <person name="Andreopoulos B."/>
            <person name="Barry K.W."/>
            <person name="Bonito G."/>
            <person name="Buee M."/>
            <person name="Carver A."/>
            <person name="Chen C."/>
            <person name="Cichocki N."/>
            <person name="Clum A."/>
            <person name="Culley D."/>
            <person name="Crous P.W."/>
            <person name="Fauchery L."/>
            <person name="Girlanda M."/>
            <person name="Hayes R.D."/>
            <person name="Keri Z."/>
            <person name="LaButti K."/>
            <person name="Lipzen A."/>
            <person name="Lombard V."/>
            <person name="Magnuson J."/>
            <person name="Maillard F."/>
            <person name="Murat C."/>
            <person name="Nolan M."/>
            <person name="Ohm R.A."/>
            <person name="Pangilinan J."/>
            <person name="Pereira M.F."/>
            <person name="Perotto S."/>
            <person name="Peter M."/>
            <person name="Pfister S."/>
            <person name="Riley R."/>
            <person name="Sitrit Y."/>
            <person name="Stielow J.B."/>
            <person name="Szollosi G."/>
            <person name="Zifcakova L."/>
            <person name="Stursova M."/>
            <person name="Spatafora J.W."/>
            <person name="Tedersoo L."/>
            <person name="Vaario L.M."/>
            <person name="Yamada A."/>
            <person name="Yan M."/>
            <person name="Wang P."/>
            <person name="Xu J."/>
            <person name="Bruns T."/>
            <person name="Baldrian P."/>
            <person name="Vilgalys R."/>
            <person name="Dunand C."/>
            <person name="Henrissat B."/>
            <person name="Grigoriev I.V."/>
            <person name="Hibbett D."/>
            <person name="Nagy L.G."/>
            <person name="Martin F.M."/>
        </authorList>
    </citation>
    <scope>NUCLEOTIDE SEQUENCE</scope>
    <source>
        <strain evidence="2">UP504</strain>
    </source>
</reference>
<evidence type="ECO:0000256" key="1">
    <source>
        <dbReference type="SAM" id="MobiDB-lite"/>
    </source>
</evidence>
<evidence type="ECO:0000313" key="3">
    <source>
        <dbReference type="Proteomes" id="UP000886523"/>
    </source>
</evidence>
<dbReference type="AlphaFoldDB" id="A0A9P6DGE5"/>
<gene>
    <name evidence="2" type="ORF">BS47DRAFT_1369587</name>
</gene>
<feature type="region of interest" description="Disordered" evidence="1">
    <location>
        <begin position="189"/>
        <end position="231"/>
    </location>
</feature>
<feature type="compositionally biased region" description="Low complexity" evidence="1">
    <location>
        <begin position="154"/>
        <end position="167"/>
    </location>
</feature>
<keyword evidence="3" id="KW-1185">Reference proteome</keyword>
<sequence length="299" mass="33312">MPKGLSNSQGYFVKISPLLIGFDSGQDSARKYDQRLSKRRTITRSILTSAPHYPSRQFMAGTYVDGAGFNFRFCSPPFKGKTHGPTHPPLRVCRSLDRDLVLSTRRNMRNDEADCPGPNGNASQPTRQGNASNDRARHDTTSQMCRRRDDKMTTRPCQTTTRTTQKTTPHHAKRAAKAALFVLVGTRANGTQTRPNNPPPFPCNTTKRNAKTRPSQMTTQRRRTTTGPGVAARTAPAMVGVVLYMSSRSDLQYDESARNNEGSDDNVPNEPQEMTLTIEHAVHIIIQSHSHQHLFAPDQ</sequence>
<accession>A0A9P6DGE5</accession>
<name>A0A9P6DGE5_9AGAM</name>
<proteinExistence type="predicted"/>
<feature type="compositionally biased region" description="Polar residues" evidence="1">
    <location>
        <begin position="120"/>
        <end position="133"/>
    </location>
</feature>
<feature type="region of interest" description="Disordered" evidence="1">
    <location>
        <begin position="107"/>
        <end position="172"/>
    </location>
</feature>